<name>A0A9P9HKS9_FUSRE</name>
<evidence type="ECO:0008006" key="4">
    <source>
        <dbReference type="Google" id="ProtNLM"/>
    </source>
</evidence>
<feature type="signal peptide" evidence="1">
    <location>
        <begin position="1"/>
        <end position="19"/>
    </location>
</feature>
<evidence type="ECO:0000313" key="3">
    <source>
        <dbReference type="Proteomes" id="UP000720189"/>
    </source>
</evidence>
<dbReference type="OrthoDB" id="4825549at2759"/>
<evidence type="ECO:0000313" key="2">
    <source>
        <dbReference type="EMBL" id="KAH7259414.1"/>
    </source>
</evidence>
<protein>
    <recommendedName>
        <fullName evidence="4">Secreted protein</fullName>
    </recommendedName>
</protein>
<feature type="chain" id="PRO_5040167988" description="Secreted protein" evidence="1">
    <location>
        <begin position="20"/>
        <end position="123"/>
    </location>
</feature>
<evidence type="ECO:0000256" key="1">
    <source>
        <dbReference type="SAM" id="SignalP"/>
    </source>
</evidence>
<dbReference type="RefSeq" id="XP_046052122.1">
    <property type="nucleotide sequence ID" value="XM_046199107.1"/>
</dbReference>
<keyword evidence="3" id="KW-1185">Reference proteome</keyword>
<dbReference type="GeneID" id="70229061"/>
<reference evidence="2" key="1">
    <citation type="journal article" date="2021" name="Nat. Commun.">
        <title>Genetic determinants of endophytism in the Arabidopsis root mycobiome.</title>
        <authorList>
            <person name="Mesny F."/>
            <person name="Miyauchi S."/>
            <person name="Thiergart T."/>
            <person name="Pickel B."/>
            <person name="Atanasova L."/>
            <person name="Karlsson M."/>
            <person name="Huettel B."/>
            <person name="Barry K.W."/>
            <person name="Haridas S."/>
            <person name="Chen C."/>
            <person name="Bauer D."/>
            <person name="Andreopoulos W."/>
            <person name="Pangilinan J."/>
            <person name="LaButti K."/>
            <person name="Riley R."/>
            <person name="Lipzen A."/>
            <person name="Clum A."/>
            <person name="Drula E."/>
            <person name="Henrissat B."/>
            <person name="Kohler A."/>
            <person name="Grigoriev I.V."/>
            <person name="Martin F.M."/>
            <person name="Hacquard S."/>
        </authorList>
    </citation>
    <scope>NUCLEOTIDE SEQUENCE</scope>
    <source>
        <strain evidence="2">MPI-CAGE-AT-0023</strain>
    </source>
</reference>
<dbReference type="AlphaFoldDB" id="A0A9P9HKS9"/>
<gene>
    <name evidence="2" type="ORF">BKA55DRAFT_687713</name>
</gene>
<dbReference type="EMBL" id="JAGMUX010000005">
    <property type="protein sequence ID" value="KAH7259414.1"/>
    <property type="molecule type" value="Genomic_DNA"/>
</dbReference>
<keyword evidence="1" id="KW-0732">Signal</keyword>
<proteinExistence type="predicted"/>
<dbReference type="Proteomes" id="UP000720189">
    <property type="component" value="Unassembled WGS sequence"/>
</dbReference>
<organism evidence="2 3">
    <name type="scientific">Fusarium redolens</name>
    <dbReference type="NCBI Taxonomy" id="48865"/>
    <lineage>
        <taxon>Eukaryota</taxon>
        <taxon>Fungi</taxon>
        <taxon>Dikarya</taxon>
        <taxon>Ascomycota</taxon>
        <taxon>Pezizomycotina</taxon>
        <taxon>Sordariomycetes</taxon>
        <taxon>Hypocreomycetidae</taxon>
        <taxon>Hypocreales</taxon>
        <taxon>Nectriaceae</taxon>
        <taxon>Fusarium</taxon>
        <taxon>Fusarium redolens species complex</taxon>
    </lineage>
</organism>
<comment type="caution">
    <text evidence="2">The sequence shown here is derived from an EMBL/GenBank/DDBJ whole genome shotgun (WGS) entry which is preliminary data.</text>
</comment>
<sequence length="123" mass="13345">MQLLNIVLALVPLVAVSEAACHQSGESWGSMKDSVLYQLRDACRASVLSGSYGQGQKKTHCIFVPGSGKHADLEVKRLTGGSTSLSEYDCYYYLNREITGCDKGGRRAYDNWEFSADPNAGAC</sequence>
<accession>A0A9P9HKS9</accession>